<keyword evidence="8" id="KW-1185">Reference proteome</keyword>
<dbReference type="Proteomes" id="UP000003937">
    <property type="component" value="Chromosome"/>
</dbReference>
<dbReference type="GO" id="GO:0008097">
    <property type="term" value="F:5S rRNA binding"/>
    <property type="evidence" value="ECO:0007669"/>
    <property type="project" value="InterPro"/>
</dbReference>
<dbReference type="RefSeq" id="WP_014888861.1">
    <property type="nucleotide sequence ID" value="NC_018420.1"/>
</dbReference>
<dbReference type="PANTHER" id="PTHR33284:SF1">
    <property type="entry name" value="RIBOSOMAL PROTEIN L25_GLN-TRNA SYNTHETASE, ANTI-CODON-BINDING DOMAIN-CONTAINING PROTEIN"/>
    <property type="match status" value="1"/>
</dbReference>
<dbReference type="PATRIC" id="fig|134287.3.peg.246"/>
<organism evidence="7 8">
    <name type="scientific">secondary endosymbiont of Heteropsylla cubana</name>
    <dbReference type="NCBI Taxonomy" id="134287"/>
    <lineage>
        <taxon>Bacteria</taxon>
        <taxon>Pseudomonadati</taxon>
        <taxon>Pseudomonadota</taxon>
        <taxon>Gammaproteobacteria</taxon>
        <taxon>Enterobacterales</taxon>
        <taxon>Enterobacteriaceae</taxon>
        <taxon>aphid secondary symbionts</taxon>
    </lineage>
</organism>
<feature type="domain" description="Large ribosomal subunit protein bL25 L25" evidence="6">
    <location>
        <begin position="4"/>
        <end position="91"/>
    </location>
</feature>
<dbReference type="InterPro" id="IPR011035">
    <property type="entry name" value="Ribosomal_bL25/Gln-tRNA_synth"/>
</dbReference>
<dbReference type="KEGG" id="sehc:A35E_00255"/>
<protein>
    <recommendedName>
        <fullName evidence="5">Large ribosomal subunit protein bL25</fullName>
    </recommendedName>
</protein>
<dbReference type="FunFam" id="2.40.240.10:FF:000002">
    <property type="entry name" value="50S ribosomal protein L25"/>
    <property type="match status" value="1"/>
</dbReference>
<comment type="similarity">
    <text evidence="5">Belongs to the bacterial ribosomal protein bL25 family.</text>
</comment>
<dbReference type="SUPFAM" id="SSF50715">
    <property type="entry name" value="Ribosomal protein L25-like"/>
    <property type="match status" value="1"/>
</dbReference>
<sequence>MLTINAALRREKGKGASRRLRLINRCPAIVYGGNTDPIAIELDHDEILNEQQKKSFYVEKLILIINNKENTVKVQFIQRHPFKPKVLHIDFIRT</sequence>
<keyword evidence="3 5" id="KW-0689">Ribosomal protein</keyword>
<keyword evidence="2 5" id="KW-0694">RNA-binding</keyword>
<evidence type="ECO:0000259" key="6">
    <source>
        <dbReference type="Pfam" id="PF01386"/>
    </source>
</evidence>
<comment type="subunit">
    <text evidence="5">Part of the 50S ribosomal subunit; part of the 5S rRNA/L5/L18/L25 subcomplex. Contacts the 5S rRNA. Binds to the 5S rRNA independently of L5 and L18.</text>
</comment>
<dbReference type="CDD" id="cd00495">
    <property type="entry name" value="Ribosomal_L25_TL5_CTC"/>
    <property type="match status" value="1"/>
</dbReference>
<dbReference type="OrthoDB" id="9806411at2"/>
<evidence type="ECO:0000256" key="4">
    <source>
        <dbReference type="ARBA" id="ARBA00023274"/>
    </source>
</evidence>
<evidence type="ECO:0000256" key="2">
    <source>
        <dbReference type="ARBA" id="ARBA00022884"/>
    </source>
</evidence>
<evidence type="ECO:0000313" key="8">
    <source>
        <dbReference type="Proteomes" id="UP000003937"/>
    </source>
</evidence>
<dbReference type="InterPro" id="IPR029751">
    <property type="entry name" value="Ribosomal_L25_dom"/>
</dbReference>
<dbReference type="InterPro" id="IPR020930">
    <property type="entry name" value="Ribosomal_uL5_bac-type"/>
</dbReference>
<name>J3Z5F7_9ENTR</name>
<keyword evidence="1 5" id="KW-0699">rRNA-binding</keyword>
<comment type="function">
    <text evidence="5">This is one of the proteins that binds to the 5S RNA in the ribosome where it forms part of the central protuberance.</text>
</comment>
<dbReference type="PANTHER" id="PTHR33284">
    <property type="entry name" value="RIBOSOMAL PROTEIN L25/GLN-TRNA SYNTHETASE, ANTI-CODON-BINDING DOMAIN-CONTAINING PROTEIN"/>
    <property type="match status" value="1"/>
</dbReference>
<dbReference type="Gene3D" id="2.40.240.10">
    <property type="entry name" value="Ribosomal Protein L25, Chain P"/>
    <property type="match status" value="1"/>
</dbReference>
<dbReference type="GO" id="GO:0006412">
    <property type="term" value="P:translation"/>
    <property type="evidence" value="ECO:0007669"/>
    <property type="project" value="UniProtKB-UniRule"/>
</dbReference>
<dbReference type="HOGENOM" id="CLU_137946_0_0_6"/>
<reference evidence="7 8" key="1">
    <citation type="journal article" date="2012" name="Mol. Biol. Evol.">
        <title>Genome reduction and co-evolution between the primary and secondary bacterial symbionts of psyllids.</title>
        <authorList>
            <person name="Sloan D.B."/>
            <person name="Moran N.A."/>
        </authorList>
    </citation>
    <scope>NUCLEOTIDE SEQUENCE [LARGE SCALE GENOMIC DNA]</scope>
    <source>
        <strain evidence="7">Hcub_S</strain>
    </source>
</reference>
<dbReference type="NCBIfam" id="NF004612">
    <property type="entry name" value="PRK05943.1"/>
    <property type="match status" value="1"/>
</dbReference>
<dbReference type="AlphaFoldDB" id="J3Z5F7"/>
<proteinExistence type="inferred from homology"/>
<dbReference type="InterPro" id="IPR020055">
    <property type="entry name" value="Ribosomal_bL25_short"/>
</dbReference>
<evidence type="ECO:0000256" key="5">
    <source>
        <dbReference type="HAMAP-Rule" id="MF_01336"/>
    </source>
</evidence>
<dbReference type="GO" id="GO:0022625">
    <property type="term" value="C:cytosolic large ribosomal subunit"/>
    <property type="evidence" value="ECO:0007669"/>
    <property type="project" value="TreeGrafter"/>
</dbReference>
<dbReference type="InterPro" id="IPR020056">
    <property type="entry name" value="Rbsml_bL25/Gln-tRNA_synth_N"/>
</dbReference>
<dbReference type="STRING" id="134287.A35E_00255"/>
<dbReference type="EMBL" id="CP003547">
    <property type="protein sequence ID" value="AFP85564.1"/>
    <property type="molecule type" value="Genomic_DNA"/>
</dbReference>
<accession>J3Z5F7</accession>
<evidence type="ECO:0000313" key="7">
    <source>
        <dbReference type="EMBL" id="AFP85564.1"/>
    </source>
</evidence>
<dbReference type="GO" id="GO:0003735">
    <property type="term" value="F:structural constituent of ribosome"/>
    <property type="evidence" value="ECO:0007669"/>
    <property type="project" value="InterPro"/>
</dbReference>
<gene>
    <name evidence="5" type="primary">rplY</name>
    <name evidence="7" type="ORF">A35E_00255</name>
</gene>
<keyword evidence="4 5" id="KW-0687">Ribonucleoprotein</keyword>
<evidence type="ECO:0000256" key="3">
    <source>
        <dbReference type="ARBA" id="ARBA00022980"/>
    </source>
</evidence>
<dbReference type="Pfam" id="PF01386">
    <property type="entry name" value="Ribosomal_L25p"/>
    <property type="match status" value="1"/>
</dbReference>
<evidence type="ECO:0000256" key="1">
    <source>
        <dbReference type="ARBA" id="ARBA00022730"/>
    </source>
</evidence>
<dbReference type="HAMAP" id="MF_01336">
    <property type="entry name" value="Ribosomal_bL25"/>
    <property type="match status" value="1"/>
</dbReference>